<feature type="chain" id="PRO_5043787343" description="Peptidase S1 domain-containing protein" evidence="7">
    <location>
        <begin position="19"/>
        <end position="264"/>
    </location>
</feature>
<proteinExistence type="predicted"/>
<dbReference type="PROSITE" id="PS00134">
    <property type="entry name" value="TRYPSIN_HIS"/>
    <property type="match status" value="1"/>
</dbReference>
<dbReference type="InterPro" id="IPR009003">
    <property type="entry name" value="Peptidase_S1_PA"/>
</dbReference>
<reference evidence="9" key="1">
    <citation type="journal article" date="2022" name="bioRxiv">
        <title>Sequencing and chromosome-scale assembly of the giantPleurodeles waltlgenome.</title>
        <authorList>
            <person name="Brown T."/>
            <person name="Elewa A."/>
            <person name="Iarovenko S."/>
            <person name="Subramanian E."/>
            <person name="Araus A.J."/>
            <person name="Petzold A."/>
            <person name="Susuki M."/>
            <person name="Suzuki K.-i.T."/>
            <person name="Hayashi T."/>
            <person name="Toyoda A."/>
            <person name="Oliveira C."/>
            <person name="Osipova E."/>
            <person name="Leigh N.D."/>
            <person name="Simon A."/>
            <person name="Yun M.H."/>
        </authorList>
    </citation>
    <scope>NUCLEOTIDE SEQUENCE</scope>
    <source>
        <strain evidence="9">20211129_DDA</strain>
        <tissue evidence="9">Liver</tissue>
    </source>
</reference>
<dbReference type="InterPro" id="IPR001314">
    <property type="entry name" value="Peptidase_S1A"/>
</dbReference>
<dbReference type="Pfam" id="PF00089">
    <property type="entry name" value="Trypsin"/>
    <property type="match status" value="1"/>
</dbReference>
<dbReference type="AlphaFoldDB" id="A0AAV7KSY7"/>
<evidence type="ECO:0000256" key="1">
    <source>
        <dbReference type="ARBA" id="ARBA00022670"/>
    </source>
</evidence>
<evidence type="ECO:0000259" key="8">
    <source>
        <dbReference type="PROSITE" id="PS50240"/>
    </source>
</evidence>
<dbReference type="FunFam" id="2.40.10.10:FF:000181">
    <property type="entry name" value="Chymotrypsinogen A"/>
    <property type="match status" value="1"/>
</dbReference>
<protein>
    <recommendedName>
        <fullName evidence="8">Peptidase S1 domain-containing protein</fullName>
    </recommendedName>
</protein>
<dbReference type="Proteomes" id="UP001066276">
    <property type="component" value="Chromosome 12"/>
</dbReference>
<dbReference type="EMBL" id="JANPWB010000016">
    <property type="protein sequence ID" value="KAJ1081817.1"/>
    <property type="molecule type" value="Genomic_DNA"/>
</dbReference>
<evidence type="ECO:0000256" key="2">
    <source>
        <dbReference type="ARBA" id="ARBA00022801"/>
    </source>
</evidence>
<evidence type="ECO:0000256" key="7">
    <source>
        <dbReference type="SAM" id="SignalP"/>
    </source>
</evidence>
<evidence type="ECO:0000256" key="4">
    <source>
        <dbReference type="ARBA" id="ARBA00023145"/>
    </source>
</evidence>
<feature type="domain" description="Peptidase S1" evidence="8">
    <location>
        <begin position="36"/>
        <end position="262"/>
    </location>
</feature>
<dbReference type="SMART" id="SM00020">
    <property type="entry name" value="Tryp_SPc"/>
    <property type="match status" value="1"/>
</dbReference>
<keyword evidence="4" id="KW-0865">Zymogen</keyword>
<evidence type="ECO:0000256" key="3">
    <source>
        <dbReference type="ARBA" id="ARBA00022825"/>
    </source>
</evidence>
<keyword evidence="7" id="KW-0732">Signal</keyword>
<keyword evidence="2 6" id="KW-0378">Hydrolase</keyword>
<dbReference type="InterPro" id="IPR033116">
    <property type="entry name" value="TRYPSIN_SER"/>
</dbReference>
<dbReference type="PRINTS" id="PR00722">
    <property type="entry name" value="CHYMOTRYPSIN"/>
</dbReference>
<dbReference type="GO" id="GO:0004252">
    <property type="term" value="F:serine-type endopeptidase activity"/>
    <property type="evidence" value="ECO:0007669"/>
    <property type="project" value="InterPro"/>
</dbReference>
<feature type="signal peptide" evidence="7">
    <location>
        <begin position="1"/>
        <end position="18"/>
    </location>
</feature>
<comment type="caution">
    <text evidence="9">The sequence shown here is derived from an EMBL/GenBank/DDBJ whole genome shotgun (WGS) entry which is preliminary data.</text>
</comment>
<sequence>MAFLWVLSCLAVIGSAYAEECGIPAIPPVVKDYNRIINGHNAVPHSWPWQVSLQYNNFHFCGGSLINENWVITAAHCDVIPGLDVAVLGEQDRNSNAENVQVIPISKTIMNPEYTQVVSTDVALLKLASPAQLNKHVSPVCLPVPGDDFPADMKCVTSGWGRPNLNSNAGAIILQQVALPIVSEKECKAQWGSMVTDSMICAGAAGASSCHGDSGGPLVCQAGEPWMLVGIVSWGSSSCNVNYPAVYARVTYARNWIEETIASN</sequence>
<keyword evidence="1 6" id="KW-0645">Protease</keyword>
<evidence type="ECO:0000313" key="9">
    <source>
        <dbReference type="EMBL" id="KAJ1081817.1"/>
    </source>
</evidence>
<accession>A0AAV7KSY7</accession>
<keyword evidence="10" id="KW-1185">Reference proteome</keyword>
<dbReference type="GO" id="GO:0006508">
    <property type="term" value="P:proteolysis"/>
    <property type="evidence" value="ECO:0007669"/>
    <property type="project" value="UniProtKB-KW"/>
</dbReference>
<gene>
    <name evidence="9" type="ORF">NDU88_001991</name>
</gene>
<dbReference type="PANTHER" id="PTHR24250:SF50">
    <property type="entry name" value="PEPTIDASE S1 DOMAIN-CONTAINING PROTEIN"/>
    <property type="match status" value="1"/>
</dbReference>
<dbReference type="Gene3D" id="2.40.10.10">
    <property type="entry name" value="Trypsin-like serine proteases"/>
    <property type="match status" value="3"/>
</dbReference>
<dbReference type="CDD" id="cd00190">
    <property type="entry name" value="Tryp_SPc"/>
    <property type="match status" value="1"/>
</dbReference>
<dbReference type="PANTHER" id="PTHR24250">
    <property type="entry name" value="CHYMOTRYPSIN-RELATED"/>
    <property type="match status" value="1"/>
</dbReference>
<dbReference type="InterPro" id="IPR043504">
    <property type="entry name" value="Peptidase_S1_PA_chymotrypsin"/>
</dbReference>
<name>A0AAV7KSY7_PLEWA</name>
<evidence type="ECO:0000313" key="10">
    <source>
        <dbReference type="Proteomes" id="UP001066276"/>
    </source>
</evidence>
<evidence type="ECO:0000256" key="6">
    <source>
        <dbReference type="RuleBase" id="RU363034"/>
    </source>
</evidence>
<organism evidence="9 10">
    <name type="scientific">Pleurodeles waltl</name>
    <name type="common">Iberian ribbed newt</name>
    <dbReference type="NCBI Taxonomy" id="8319"/>
    <lineage>
        <taxon>Eukaryota</taxon>
        <taxon>Metazoa</taxon>
        <taxon>Chordata</taxon>
        <taxon>Craniata</taxon>
        <taxon>Vertebrata</taxon>
        <taxon>Euteleostomi</taxon>
        <taxon>Amphibia</taxon>
        <taxon>Batrachia</taxon>
        <taxon>Caudata</taxon>
        <taxon>Salamandroidea</taxon>
        <taxon>Salamandridae</taxon>
        <taxon>Pleurodelinae</taxon>
        <taxon>Pleurodeles</taxon>
    </lineage>
</organism>
<dbReference type="PROSITE" id="PS50240">
    <property type="entry name" value="TRYPSIN_DOM"/>
    <property type="match status" value="1"/>
</dbReference>
<dbReference type="InterPro" id="IPR001254">
    <property type="entry name" value="Trypsin_dom"/>
</dbReference>
<evidence type="ECO:0000256" key="5">
    <source>
        <dbReference type="ARBA" id="ARBA00023157"/>
    </source>
</evidence>
<keyword evidence="3 6" id="KW-0720">Serine protease</keyword>
<dbReference type="PROSITE" id="PS00135">
    <property type="entry name" value="TRYPSIN_SER"/>
    <property type="match status" value="1"/>
</dbReference>
<dbReference type="InterPro" id="IPR018114">
    <property type="entry name" value="TRYPSIN_HIS"/>
</dbReference>
<dbReference type="FunFam" id="2.40.10.10:FF:000176">
    <property type="entry name" value="Chymotrypsinogen A"/>
    <property type="match status" value="1"/>
</dbReference>
<dbReference type="SUPFAM" id="SSF50494">
    <property type="entry name" value="Trypsin-like serine proteases"/>
    <property type="match status" value="1"/>
</dbReference>
<keyword evidence="5" id="KW-1015">Disulfide bond</keyword>